<dbReference type="Proteomes" id="UP000244178">
    <property type="component" value="Unassembled WGS sequence"/>
</dbReference>
<gene>
    <name evidence="1" type="ORF">C5U62_04650</name>
</gene>
<organism evidence="1 2">
    <name type="scientific">Pseudomonas protegens</name>
    <dbReference type="NCBI Taxonomy" id="380021"/>
    <lineage>
        <taxon>Bacteria</taxon>
        <taxon>Pseudomonadati</taxon>
        <taxon>Pseudomonadota</taxon>
        <taxon>Gammaproteobacteria</taxon>
        <taxon>Pseudomonadales</taxon>
        <taxon>Pseudomonadaceae</taxon>
        <taxon>Pseudomonas</taxon>
    </lineage>
</organism>
<protein>
    <submittedName>
        <fullName evidence="1">Uncharacterized protein</fullName>
    </submittedName>
</protein>
<evidence type="ECO:0000313" key="2">
    <source>
        <dbReference type="Proteomes" id="UP000244178"/>
    </source>
</evidence>
<reference evidence="1 2" key="1">
    <citation type="submission" date="2018-03" db="EMBL/GenBank/DDBJ databases">
        <title>Draft genome sequence of the plant growth promoting rhizobacterium Pseudomonas protegens strain BNJ-SS-45 isolated from wheat (Triticum aestivum) rhizosphere.</title>
        <authorList>
            <person name="Bajpai A."/>
            <person name="Shende K."/>
            <person name="Meena N."/>
            <person name="Upadhyayula S.R."/>
            <person name="Suravajhala P."/>
            <person name="Medicherla K.M."/>
            <person name="Johri B.N."/>
        </authorList>
    </citation>
    <scope>NUCLEOTIDE SEQUENCE [LARGE SCALE GENOMIC DNA]</scope>
    <source>
        <strain evidence="1 2">BNJ-SS-45</strain>
    </source>
</reference>
<name>A0A2T6GT11_9PSED</name>
<sequence length="108" mass="12772">MTFMSTPNTDRFHIFGVCPANDYCLFVDYVLDDIKDHENRLLQRIQDTPDPALRLWRETRPLQGTDIFEIECLNDREAAQEAVQFWRAYFHSLGETIIEAEHLCDHLE</sequence>
<comment type="caution">
    <text evidence="1">The sequence shown here is derived from an EMBL/GenBank/DDBJ whole genome shotgun (WGS) entry which is preliminary data.</text>
</comment>
<dbReference type="AlphaFoldDB" id="A0A2T6GT11"/>
<dbReference type="EMBL" id="PYJM01000001">
    <property type="protein sequence ID" value="PUA47274.1"/>
    <property type="molecule type" value="Genomic_DNA"/>
</dbReference>
<proteinExistence type="predicted"/>
<evidence type="ECO:0000313" key="1">
    <source>
        <dbReference type="EMBL" id="PUA47274.1"/>
    </source>
</evidence>
<accession>A0A2T6GT11</accession>